<keyword evidence="4" id="KW-1003">Cell membrane</keyword>
<keyword evidence="6" id="KW-0677">Repeat</keyword>
<evidence type="ECO:0000256" key="9">
    <source>
        <dbReference type="ARBA" id="ARBA00023136"/>
    </source>
</evidence>
<reference evidence="12 13" key="1">
    <citation type="submission" date="2013-11" db="EMBL/GenBank/DDBJ databases">
        <title>The Damaraland mole rat (Fukomys damarensis) genome and evolution of African mole rats.</title>
        <authorList>
            <person name="Gladyshev V.N."/>
            <person name="Fang X."/>
        </authorList>
    </citation>
    <scope>NUCLEOTIDE SEQUENCE [LARGE SCALE GENOMIC DNA]</scope>
    <source>
        <tissue evidence="12">Liver</tissue>
    </source>
</reference>
<protein>
    <submittedName>
        <fullName evidence="12">Junctophilin-3</fullName>
    </submittedName>
</protein>
<keyword evidence="13" id="KW-1185">Reference proteome</keyword>
<evidence type="ECO:0000256" key="5">
    <source>
        <dbReference type="ARBA" id="ARBA00022692"/>
    </source>
</evidence>
<evidence type="ECO:0000313" key="12">
    <source>
        <dbReference type="EMBL" id="KFO31844.1"/>
    </source>
</evidence>
<feature type="transmembrane region" description="Helical" evidence="11">
    <location>
        <begin position="1031"/>
        <end position="1059"/>
    </location>
</feature>
<keyword evidence="8 11" id="KW-1133">Transmembrane helix</keyword>
<evidence type="ECO:0000256" key="8">
    <source>
        <dbReference type="ARBA" id="ARBA00022989"/>
    </source>
</evidence>
<keyword evidence="9 11" id="KW-0472">Membrane</keyword>
<gene>
    <name evidence="12" type="ORF">H920_06735</name>
</gene>
<dbReference type="PANTHER" id="PTHR23085">
    <property type="entry name" value="GH28348P"/>
    <property type="match status" value="1"/>
</dbReference>
<dbReference type="GO" id="GO:0030314">
    <property type="term" value="C:junctional membrane complex"/>
    <property type="evidence" value="ECO:0007669"/>
    <property type="project" value="InterPro"/>
</dbReference>
<dbReference type="AlphaFoldDB" id="A0A091DI91"/>
<feature type="compositionally biased region" description="Acidic residues" evidence="10">
    <location>
        <begin position="26"/>
        <end position="65"/>
    </location>
</feature>
<evidence type="ECO:0000313" key="13">
    <source>
        <dbReference type="Proteomes" id="UP000028990"/>
    </source>
</evidence>
<dbReference type="GO" id="GO:0048167">
    <property type="term" value="P:regulation of synaptic plasticity"/>
    <property type="evidence" value="ECO:0007669"/>
    <property type="project" value="TreeGrafter"/>
</dbReference>
<keyword evidence="7" id="KW-0256">Endoplasmic reticulum</keyword>
<evidence type="ECO:0000256" key="11">
    <source>
        <dbReference type="SAM" id="Phobius"/>
    </source>
</evidence>
<evidence type="ECO:0000256" key="3">
    <source>
        <dbReference type="ARBA" id="ARBA00008599"/>
    </source>
</evidence>
<dbReference type="InterPro" id="IPR017191">
    <property type="entry name" value="Junctophilin"/>
</dbReference>
<feature type="region of interest" description="Disordered" evidence="10">
    <location>
        <begin position="1"/>
        <end position="87"/>
    </location>
</feature>
<dbReference type="EMBL" id="KN122240">
    <property type="protein sequence ID" value="KFO31844.1"/>
    <property type="molecule type" value="Genomic_DNA"/>
</dbReference>
<evidence type="ECO:0000256" key="4">
    <source>
        <dbReference type="ARBA" id="ARBA00022475"/>
    </source>
</evidence>
<comment type="subcellular location">
    <subcellularLocation>
        <location evidence="2">Cell membrane</location>
        <topology evidence="2">Peripheral membrane protein</topology>
    </subcellularLocation>
    <subcellularLocation>
        <location evidence="1">Endoplasmic reticulum membrane</location>
        <topology evidence="1">Single-pass type IV membrane protein</topology>
    </subcellularLocation>
</comment>
<evidence type="ECO:0000256" key="10">
    <source>
        <dbReference type="SAM" id="MobiDB-lite"/>
    </source>
</evidence>
<feature type="region of interest" description="Disordered" evidence="10">
    <location>
        <begin position="997"/>
        <end position="1018"/>
    </location>
</feature>
<evidence type="ECO:0000256" key="1">
    <source>
        <dbReference type="ARBA" id="ARBA00004163"/>
    </source>
</evidence>
<evidence type="ECO:0000256" key="2">
    <source>
        <dbReference type="ARBA" id="ARBA00004202"/>
    </source>
</evidence>
<dbReference type="GO" id="GO:0005886">
    <property type="term" value="C:plasma membrane"/>
    <property type="evidence" value="ECO:0007669"/>
    <property type="project" value="UniProtKB-SubCell"/>
</dbReference>
<comment type="similarity">
    <text evidence="3">Belongs to the junctophilin family.</text>
</comment>
<dbReference type="Proteomes" id="UP000028990">
    <property type="component" value="Unassembled WGS sequence"/>
</dbReference>
<evidence type="ECO:0000256" key="6">
    <source>
        <dbReference type="ARBA" id="ARBA00022737"/>
    </source>
</evidence>
<organism evidence="12 13">
    <name type="scientific">Fukomys damarensis</name>
    <name type="common">Damaraland mole rat</name>
    <name type="synonym">Cryptomys damarensis</name>
    <dbReference type="NCBI Taxonomy" id="885580"/>
    <lineage>
        <taxon>Eukaryota</taxon>
        <taxon>Metazoa</taxon>
        <taxon>Chordata</taxon>
        <taxon>Craniata</taxon>
        <taxon>Vertebrata</taxon>
        <taxon>Euteleostomi</taxon>
        <taxon>Mammalia</taxon>
        <taxon>Eutheria</taxon>
        <taxon>Euarchontoglires</taxon>
        <taxon>Glires</taxon>
        <taxon>Rodentia</taxon>
        <taxon>Hystricomorpha</taxon>
        <taxon>Bathyergidae</taxon>
        <taxon>Fukomys</taxon>
    </lineage>
</organism>
<dbReference type="GO" id="GO:0005789">
    <property type="term" value="C:endoplasmic reticulum membrane"/>
    <property type="evidence" value="ECO:0007669"/>
    <property type="project" value="UniProtKB-SubCell"/>
</dbReference>
<keyword evidence="5 11" id="KW-0812">Transmembrane</keyword>
<feature type="compositionally biased region" description="Low complexity" evidence="10">
    <location>
        <begin position="999"/>
        <end position="1011"/>
    </location>
</feature>
<dbReference type="InterPro" id="IPR003409">
    <property type="entry name" value="MORN"/>
</dbReference>
<dbReference type="Gene3D" id="2.20.110.10">
    <property type="entry name" value="Histone H3 K4-specific methyltransferase SET7/9 N-terminal domain"/>
    <property type="match status" value="2"/>
</dbReference>
<dbReference type="SUPFAM" id="SSF82185">
    <property type="entry name" value="Histone H3 K4-specific methyltransferase SET7/9 N-terminal domain"/>
    <property type="match status" value="2"/>
</dbReference>
<dbReference type="FunFam" id="2.20.110.10:FF:000012">
    <property type="entry name" value="Junctophilin"/>
    <property type="match status" value="1"/>
</dbReference>
<dbReference type="SMART" id="SM00698">
    <property type="entry name" value="MORN"/>
    <property type="match status" value="7"/>
</dbReference>
<feature type="compositionally biased region" description="Basic and acidic residues" evidence="10">
    <location>
        <begin position="894"/>
        <end position="904"/>
    </location>
</feature>
<dbReference type="Pfam" id="PF02493">
    <property type="entry name" value="MORN"/>
    <property type="match status" value="7"/>
</dbReference>
<sequence length="1060" mass="116244">MKWSQEAPAVGLRAGARAVEHAQHLEEEEEMEEENEMEEEEMEEKEEEMKEEEMEEEIEEMEEQEEGGRRGSEQEEDPASARVAQGQPVVMACPQEDPRGQWGQPMASGSTVISGDTATPCPHFVGDSPGHRQARMWISPRFNFDDGGSYCGGWEDGKAHGHGVCTGPKGQGEYTGSWSHGFEVLGVYTWPSGNTYQGTWAQGKRHGIGLESKGKWVYKGEWTHGFKGRYGVRECTGNGAKYEGTWSNGLQDGYGTETYSDGGEYAFPVLWIQNPLDRKLPAQISPPTSRKMPWALTVFMVPVRSTAAELRFPVGLALELGCFEEGLIEVQPGLGLHESPGKVTCSLDGGPLAKECHSLAVLGSVQSHRNRCLEGGILDAAFGTYQGQWVGGMRQGYGVRQSVPYGMAAAELAVIEDDIDATTTETYVGEWRNDKRAGFGVSQRSDGLKYEGEWACNRRHGYGCMTFPDGTKEEGKYKQNILVSGKRKNLIPLRASKVREKVDRAVEAAERAATIARQKAEIAASRLRLQLQHPLRSRNSWASMEQWGYCLLCSLPHAVCLHCTCIQMRAVDAVLWGPCHCCPEGQGSDAVFLCAAHCLPCPARRPLLLAAQLGVAARGSFQGQAFLAYVSAVRHNFQSDLRTSHSRAKAEAALTAAQKAQEEARIARITAKEFSPSFQHRENGLEYQRPKHQVSCDDIEVMSTGSPLQQESPELYRKGTTPSDLTPDDSPLQSFPASPSATPPPAPTSRNKVAHFSRQVSVDEERGGDIQMLVEGRGGDYARNSWGEERAGGSRGNRGGALRSSHPAEDFRTRSSGHKLPGNPKPRERRTESPTAFSWTSHHRGGNPSSGGARLPEPDEQPSTYKLEMKPLLRMDSGSQEVHPQRRRHSRGAGADRRVPEDRGFGLQRLRPKSQSKENFRPASAEPMVQKLESLRLGDRAEPRLLRWDLTFSPPRKSLPVALESDEEAGDELKSSTGTGKLAKALRAVPPPVTAELQAAAPDSSSSPRSIRSGRDGVGGMRRPLSSLLSLLFQGSAPILVVMVILLNIGVAILFINFFI</sequence>
<name>A0A091DI91_FUKDA</name>
<evidence type="ECO:0000256" key="7">
    <source>
        <dbReference type="ARBA" id="ARBA00022824"/>
    </source>
</evidence>
<feature type="region of interest" description="Disordered" evidence="10">
    <location>
        <begin position="705"/>
        <end position="927"/>
    </location>
</feature>
<dbReference type="FunFam" id="2.20.110.10:FF:000001">
    <property type="entry name" value="Junctophilin"/>
    <property type="match status" value="1"/>
</dbReference>
<accession>A0A091DI91</accession>
<dbReference type="PANTHER" id="PTHR23085:SF7">
    <property type="entry name" value="JUNCTOPHILIN-3"/>
    <property type="match status" value="1"/>
</dbReference>
<proteinExistence type="inferred from homology"/>